<dbReference type="GO" id="GO:0030288">
    <property type="term" value="C:outer membrane-bounded periplasmic space"/>
    <property type="evidence" value="ECO:0007669"/>
    <property type="project" value="UniProtKB-ARBA"/>
</dbReference>
<dbReference type="GO" id="GO:1904680">
    <property type="term" value="F:peptide transmembrane transporter activity"/>
    <property type="evidence" value="ECO:0007669"/>
    <property type="project" value="TreeGrafter"/>
</dbReference>
<comment type="subcellular location">
    <subcellularLocation>
        <location evidence="1">Periplasm</location>
    </subcellularLocation>
</comment>
<dbReference type="STRING" id="431306.AGA_2409"/>
<dbReference type="PIRSF" id="PIRSF002741">
    <property type="entry name" value="MppA"/>
    <property type="match status" value="1"/>
</dbReference>
<dbReference type="SUPFAM" id="SSF53850">
    <property type="entry name" value="Periplasmic binding protein-like II"/>
    <property type="match status" value="1"/>
</dbReference>
<accession>A0A0U5F7P8</accession>
<feature type="domain" description="Solute-binding protein family 5" evidence="3">
    <location>
        <begin position="58"/>
        <end position="429"/>
    </location>
</feature>
<gene>
    <name evidence="4" type="primary">oppA</name>
    <name evidence="4" type="ORF">AGA_2409</name>
</gene>
<dbReference type="InterPro" id="IPR039424">
    <property type="entry name" value="SBP_5"/>
</dbReference>
<proteinExistence type="inferred from homology"/>
<evidence type="ECO:0000313" key="4">
    <source>
        <dbReference type="EMBL" id="CEF57097.1"/>
    </source>
</evidence>
<dbReference type="Pfam" id="PF00496">
    <property type="entry name" value="SBP_bac_5"/>
    <property type="match status" value="1"/>
</dbReference>
<dbReference type="PANTHER" id="PTHR30290">
    <property type="entry name" value="PERIPLASMIC BINDING COMPONENT OF ABC TRANSPORTER"/>
    <property type="match status" value="1"/>
</dbReference>
<dbReference type="GO" id="GO:0015833">
    <property type="term" value="P:peptide transport"/>
    <property type="evidence" value="ECO:0007669"/>
    <property type="project" value="TreeGrafter"/>
</dbReference>
<sequence>MFTLRTLVRMKPLKQLRIGVHYEPSNIDPHLGAAELALQMTNGVFDTLVHKTAEGDYLPGLAESFCISDDQCCYTFHLRRDVLFHDGTPFNAQAVMASLERARDPANKSQLAGSLLGSYQTCRIVHDHCIEITLEQPYALFLDALSQAWLAPMSVKAMQENGPGFIRHPVGTGPFCFDRWVAGDCLVIRRNPAYAWAPSLVANKGAPVVDEIVFKFIPDDKKRSEAFINNEVDLIFFANPEDAATLRGQDNTTVTVWPIRGIPVSLMLNIQRAPTNNLAVRQALSYAIDRDALVAEVLKGEFSRAYGPVSQATLGYNPEVQTFYPYNPDLAAELLEQQGWKLADDGKRYCNGIPLHVVFYALPVNFYPEFGAFIKRQLAPLGITVDVELCSPPAWIQAGMQGLHNMIPQGKYASSSQLLGFVYHSRHSGMGGYGWSKRGPDDYPEIDSLIDRAETCLNKAEYIPLFNQVQQIVMQEALAIPLHCNANIVAARNTVSGIQFDAIGAYPLFHDTDIQKSET</sequence>
<evidence type="ECO:0000259" key="3">
    <source>
        <dbReference type="Pfam" id="PF00496"/>
    </source>
</evidence>
<reference evidence="5" key="1">
    <citation type="submission" date="2014-09" db="EMBL/GenBank/DDBJ databases">
        <authorList>
            <person name="Illeghems K.G."/>
        </authorList>
    </citation>
    <scope>NUCLEOTIDE SEQUENCE [LARGE SCALE GENOMIC DNA]</scope>
    <source>
        <strain evidence="5">LMG 23848T</strain>
    </source>
</reference>
<dbReference type="InterPro" id="IPR030678">
    <property type="entry name" value="Peptide/Ni-bd"/>
</dbReference>
<dbReference type="Proteomes" id="UP000068250">
    <property type="component" value="Chromosome I"/>
</dbReference>
<organism evidence="4 5">
    <name type="scientific">Acetobacter ghanensis</name>
    <dbReference type="NCBI Taxonomy" id="431306"/>
    <lineage>
        <taxon>Bacteria</taxon>
        <taxon>Pseudomonadati</taxon>
        <taxon>Pseudomonadota</taxon>
        <taxon>Alphaproteobacteria</taxon>
        <taxon>Acetobacterales</taxon>
        <taxon>Acetobacteraceae</taxon>
        <taxon>Acetobacter</taxon>
    </lineage>
</organism>
<dbReference type="AlphaFoldDB" id="A0A0U5F7P8"/>
<evidence type="ECO:0000313" key="5">
    <source>
        <dbReference type="Proteomes" id="UP000068250"/>
    </source>
</evidence>
<comment type="similarity">
    <text evidence="2">Belongs to the bacterial solute-binding protein 5 family.</text>
</comment>
<evidence type="ECO:0000256" key="1">
    <source>
        <dbReference type="ARBA" id="ARBA00004418"/>
    </source>
</evidence>
<dbReference type="Gene3D" id="3.40.190.10">
    <property type="entry name" value="Periplasmic binding protein-like II"/>
    <property type="match status" value="1"/>
</dbReference>
<name>A0A0U5F7P8_9PROT</name>
<dbReference type="PATRIC" id="fig|431306.5.peg.2486"/>
<dbReference type="GO" id="GO:0043190">
    <property type="term" value="C:ATP-binding cassette (ABC) transporter complex"/>
    <property type="evidence" value="ECO:0007669"/>
    <property type="project" value="InterPro"/>
</dbReference>
<protein>
    <submittedName>
        <fullName evidence="4">Extracellular solute-binding protein family 5</fullName>
    </submittedName>
</protein>
<dbReference type="InterPro" id="IPR000914">
    <property type="entry name" value="SBP_5_dom"/>
</dbReference>
<evidence type="ECO:0000256" key="2">
    <source>
        <dbReference type="ARBA" id="ARBA00005695"/>
    </source>
</evidence>
<dbReference type="EMBL" id="LN609302">
    <property type="protein sequence ID" value="CEF57097.1"/>
    <property type="molecule type" value="Genomic_DNA"/>
</dbReference>
<dbReference type="Gene3D" id="3.10.105.10">
    <property type="entry name" value="Dipeptide-binding Protein, Domain 3"/>
    <property type="match status" value="1"/>
</dbReference>